<organism evidence="1 2">
    <name type="scientific">Fumia xinanensis</name>
    <dbReference type="NCBI Taxonomy" id="2763659"/>
    <lineage>
        <taxon>Bacteria</taxon>
        <taxon>Bacillati</taxon>
        <taxon>Bacillota</taxon>
        <taxon>Clostridia</taxon>
        <taxon>Eubacteriales</taxon>
        <taxon>Oscillospiraceae</taxon>
        <taxon>Fumia</taxon>
    </lineage>
</organism>
<accession>A0A926I6A3</accession>
<reference evidence="1" key="1">
    <citation type="submission" date="2020-08" db="EMBL/GenBank/DDBJ databases">
        <title>Genome public.</title>
        <authorList>
            <person name="Liu C."/>
            <person name="Sun Q."/>
        </authorList>
    </citation>
    <scope>NUCLEOTIDE SEQUENCE</scope>
    <source>
        <strain evidence="1">NSJ-33</strain>
    </source>
</reference>
<dbReference type="EMBL" id="JACRSV010000001">
    <property type="protein sequence ID" value="MBC8559695.1"/>
    <property type="molecule type" value="Genomic_DNA"/>
</dbReference>
<keyword evidence="2" id="KW-1185">Reference proteome</keyword>
<comment type="caution">
    <text evidence="1">The sequence shown here is derived from an EMBL/GenBank/DDBJ whole genome shotgun (WGS) entry which is preliminary data.</text>
</comment>
<proteinExistence type="predicted"/>
<protein>
    <submittedName>
        <fullName evidence="1">XRE family transcriptional regulator</fullName>
    </submittedName>
</protein>
<sequence length="67" mass="7171">MVNTSKIRGRMVQLGISNNEAASALNLSVAVTVKKLNNLSVLNLAEAETLAALLEISDQAFGEYFFA</sequence>
<evidence type="ECO:0000313" key="1">
    <source>
        <dbReference type="EMBL" id="MBC8559695.1"/>
    </source>
</evidence>
<name>A0A926I6A3_9FIRM</name>
<dbReference type="Proteomes" id="UP000610760">
    <property type="component" value="Unassembled WGS sequence"/>
</dbReference>
<dbReference type="RefSeq" id="WP_249294611.1">
    <property type="nucleotide sequence ID" value="NZ_JACRSV010000001.1"/>
</dbReference>
<evidence type="ECO:0000313" key="2">
    <source>
        <dbReference type="Proteomes" id="UP000610760"/>
    </source>
</evidence>
<dbReference type="AlphaFoldDB" id="A0A926I6A3"/>
<gene>
    <name evidence="1" type="ORF">H8710_06355</name>
</gene>